<dbReference type="GO" id="GO:0008168">
    <property type="term" value="F:methyltransferase activity"/>
    <property type="evidence" value="ECO:0007669"/>
    <property type="project" value="UniProtKB-KW"/>
</dbReference>
<evidence type="ECO:0000259" key="1">
    <source>
        <dbReference type="Pfam" id="PF13649"/>
    </source>
</evidence>
<evidence type="ECO:0000313" key="2">
    <source>
        <dbReference type="EMBL" id="GMA93481.1"/>
    </source>
</evidence>
<keyword evidence="3" id="KW-1185">Reference proteome</keyword>
<dbReference type="CDD" id="cd02440">
    <property type="entry name" value="AdoMet_MTases"/>
    <property type="match status" value="1"/>
</dbReference>
<dbReference type="Proteomes" id="UP001157034">
    <property type="component" value="Unassembled WGS sequence"/>
</dbReference>
<dbReference type="RefSeq" id="WP_284252309.1">
    <property type="nucleotide sequence ID" value="NZ_BAAAQO010000003.1"/>
</dbReference>
<dbReference type="SUPFAM" id="SSF53335">
    <property type="entry name" value="S-adenosyl-L-methionine-dependent methyltransferases"/>
    <property type="match status" value="1"/>
</dbReference>
<proteinExistence type="predicted"/>
<dbReference type="GO" id="GO:0032259">
    <property type="term" value="P:methylation"/>
    <property type="evidence" value="ECO:0007669"/>
    <property type="project" value="UniProtKB-KW"/>
</dbReference>
<comment type="caution">
    <text evidence="2">The sequence shown here is derived from an EMBL/GenBank/DDBJ whole genome shotgun (WGS) entry which is preliminary data.</text>
</comment>
<evidence type="ECO:0000313" key="3">
    <source>
        <dbReference type="Proteomes" id="UP001157034"/>
    </source>
</evidence>
<keyword evidence="2" id="KW-0808">Transferase</keyword>
<keyword evidence="2" id="KW-0489">Methyltransferase</keyword>
<sequence>MREHEHHPGDVHDGVSVAEYWEQRYASGGAVWSGRPNATLIDVAPRPSGAAARAVDLACGEGGDAVWLAQQGWHVTAVDISNVAIGRGRAAAEDLGLADAIEWIAADLETWQVPDGVELVTACFLQSSRELDRDGILRRAARRVAAGGRLVSIAHAQLPPWSAHPDHVGITPEAELAALDLDPAAWRVELAEVRERTGSGPDGEPATLHDSVVRVRRIA</sequence>
<gene>
    <name evidence="2" type="ORF">GCM10025881_03050</name>
</gene>
<dbReference type="Pfam" id="PF13649">
    <property type="entry name" value="Methyltransf_25"/>
    <property type="match status" value="1"/>
</dbReference>
<dbReference type="InterPro" id="IPR029063">
    <property type="entry name" value="SAM-dependent_MTases_sf"/>
</dbReference>
<organism evidence="2 3">
    <name type="scientific">Pseudolysinimonas kribbensis</name>
    <dbReference type="NCBI Taxonomy" id="433641"/>
    <lineage>
        <taxon>Bacteria</taxon>
        <taxon>Bacillati</taxon>
        <taxon>Actinomycetota</taxon>
        <taxon>Actinomycetes</taxon>
        <taxon>Micrococcales</taxon>
        <taxon>Microbacteriaceae</taxon>
        <taxon>Pseudolysinimonas</taxon>
    </lineage>
</organism>
<accession>A0ABQ6K118</accession>
<dbReference type="EMBL" id="BSVB01000001">
    <property type="protein sequence ID" value="GMA93481.1"/>
    <property type="molecule type" value="Genomic_DNA"/>
</dbReference>
<reference evidence="3" key="1">
    <citation type="journal article" date="2019" name="Int. J. Syst. Evol. Microbiol.">
        <title>The Global Catalogue of Microorganisms (GCM) 10K type strain sequencing project: providing services to taxonomists for standard genome sequencing and annotation.</title>
        <authorList>
            <consortium name="The Broad Institute Genomics Platform"/>
            <consortium name="The Broad Institute Genome Sequencing Center for Infectious Disease"/>
            <person name="Wu L."/>
            <person name="Ma J."/>
        </authorList>
    </citation>
    <scope>NUCLEOTIDE SEQUENCE [LARGE SCALE GENOMIC DNA]</scope>
    <source>
        <strain evidence="3">NBRC 108894</strain>
    </source>
</reference>
<feature type="domain" description="Methyltransferase" evidence="1">
    <location>
        <begin position="55"/>
        <end position="148"/>
    </location>
</feature>
<dbReference type="Gene3D" id="3.40.50.150">
    <property type="entry name" value="Vaccinia Virus protein VP39"/>
    <property type="match status" value="1"/>
</dbReference>
<dbReference type="InterPro" id="IPR041698">
    <property type="entry name" value="Methyltransf_25"/>
</dbReference>
<protein>
    <submittedName>
        <fullName evidence="2">16S RNA G1207 methylase RsmC</fullName>
    </submittedName>
</protein>
<name>A0ABQ6K118_9MICO</name>